<keyword evidence="3" id="KW-1185">Reference proteome</keyword>
<dbReference type="RefSeq" id="WP_216801042.1">
    <property type="nucleotide sequence ID" value="NZ_CP076723.1"/>
</dbReference>
<reference evidence="2 3" key="1">
    <citation type="submission" date="2021-06" db="EMBL/GenBank/DDBJ databases">
        <title>Gemonas diversity in paddy soil.</title>
        <authorList>
            <person name="Liu G."/>
        </authorList>
    </citation>
    <scope>NUCLEOTIDE SEQUENCE [LARGE SCALE GENOMIC DNA]</scope>
    <source>
        <strain evidence="2 3">RG10</strain>
    </source>
</reference>
<sequence>MSYLTPTLPFPPKGQVDYFDTELKGLALRVGRDVKTFFVQIDVFDQVPQALHQAHRRRPAADPAARSERNGTVDET</sequence>
<gene>
    <name evidence="2" type="ORF">KP004_03705</name>
</gene>
<evidence type="ECO:0000256" key="1">
    <source>
        <dbReference type="SAM" id="MobiDB-lite"/>
    </source>
</evidence>
<evidence type="ECO:0000313" key="2">
    <source>
        <dbReference type="EMBL" id="QWV94301.1"/>
    </source>
</evidence>
<dbReference type="Proteomes" id="UP000683557">
    <property type="component" value="Chromosome"/>
</dbReference>
<name>A0ABX8JAY0_9BACT</name>
<feature type="region of interest" description="Disordered" evidence="1">
    <location>
        <begin position="50"/>
        <end position="76"/>
    </location>
</feature>
<protein>
    <submittedName>
        <fullName evidence="2">Uncharacterized protein</fullName>
    </submittedName>
</protein>
<feature type="compositionally biased region" description="Basic and acidic residues" evidence="1">
    <location>
        <begin position="65"/>
        <end position="76"/>
    </location>
</feature>
<proteinExistence type="predicted"/>
<accession>A0ABX8JAY0</accession>
<organism evidence="2 3">
    <name type="scientific">Geomonas oryzisoli</name>
    <dbReference type="NCBI Taxonomy" id="2847992"/>
    <lineage>
        <taxon>Bacteria</taxon>
        <taxon>Pseudomonadati</taxon>
        <taxon>Thermodesulfobacteriota</taxon>
        <taxon>Desulfuromonadia</taxon>
        <taxon>Geobacterales</taxon>
        <taxon>Geobacteraceae</taxon>
        <taxon>Geomonas</taxon>
    </lineage>
</organism>
<dbReference type="EMBL" id="CP076723">
    <property type="protein sequence ID" value="QWV94301.1"/>
    <property type="molecule type" value="Genomic_DNA"/>
</dbReference>
<evidence type="ECO:0000313" key="3">
    <source>
        <dbReference type="Proteomes" id="UP000683557"/>
    </source>
</evidence>